<evidence type="ECO:0000313" key="3">
    <source>
        <dbReference type="Proteomes" id="UP000621455"/>
    </source>
</evidence>
<evidence type="ECO:0000256" key="1">
    <source>
        <dbReference type="SAM" id="MobiDB-lite"/>
    </source>
</evidence>
<feature type="region of interest" description="Disordered" evidence="1">
    <location>
        <begin position="118"/>
        <end position="142"/>
    </location>
</feature>
<dbReference type="EMBL" id="WHJG01000074">
    <property type="protein sequence ID" value="NHZ84010.1"/>
    <property type="molecule type" value="Genomic_DNA"/>
</dbReference>
<protein>
    <submittedName>
        <fullName evidence="2">Uncharacterized protein</fullName>
    </submittedName>
</protein>
<evidence type="ECO:0000313" key="2">
    <source>
        <dbReference type="EMBL" id="NHZ84010.1"/>
    </source>
</evidence>
<proteinExistence type="predicted"/>
<name>A0ABX0NK81_9BURK</name>
<comment type="caution">
    <text evidence="2">The sequence shown here is derived from an EMBL/GenBank/DDBJ whole genome shotgun (WGS) entry which is preliminary data.</text>
</comment>
<gene>
    <name evidence="2" type="ORF">F2P44_32820</name>
</gene>
<dbReference type="Proteomes" id="UP000621455">
    <property type="component" value="Unassembled WGS sequence"/>
</dbReference>
<sequence length="142" mass="15442">MLASAYSSNSFAIDVLGFDHSKTQVIKEKMIFICLGVIRHVRSVSHGLSGGNVRSRSNVAISLDSMLLVGERQLTPKEVAILTNMFPFAISCLIDDCELERSQDAVDDDYCAKAIDKTLRGDNSGQPPSSPYVDSGLSERDS</sequence>
<organism evidence="2 3">
    <name type="scientific">Massilia frigida</name>
    <dbReference type="NCBI Taxonomy" id="2609281"/>
    <lineage>
        <taxon>Bacteria</taxon>
        <taxon>Pseudomonadati</taxon>
        <taxon>Pseudomonadota</taxon>
        <taxon>Betaproteobacteria</taxon>
        <taxon>Burkholderiales</taxon>
        <taxon>Oxalobacteraceae</taxon>
        <taxon>Telluria group</taxon>
        <taxon>Massilia</taxon>
    </lineage>
</organism>
<keyword evidence="3" id="KW-1185">Reference proteome</keyword>
<reference evidence="2 3" key="1">
    <citation type="submission" date="2019-10" db="EMBL/GenBank/DDBJ databases">
        <title>Taxonomy of Antarctic Massilia spp.: description of Massilia rubra sp. nov., Massilia aquatica sp. nov., Massilia mucilaginosa sp. nov., Massilia frigida sp. nov. isolated from streams, lakes and regoliths.</title>
        <authorList>
            <person name="Holochova P."/>
            <person name="Sedlacek I."/>
            <person name="Kralova S."/>
            <person name="Maslanova I."/>
            <person name="Busse H.-J."/>
            <person name="Stankova E."/>
            <person name="Vrbovska V."/>
            <person name="Kovarovic V."/>
            <person name="Bartak M."/>
            <person name="Svec P."/>
            <person name="Pantucek R."/>
        </authorList>
    </citation>
    <scope>NUCLEOTIDE SEQUENCE [LARGE SCALE GENOMIC DNA]</scope>
    <source>
        <strain evidence="2 3">CCM 8695</strain>
    </source>
</reference>
<accession>A0ABX0NK81</accession>